<dbReference type="PROSITE" id="PS50020">
    <property type="entry name" value="WW_DOMAIN_2"/>
    <property type="match status" value="1"/>
</dbReference>
<dbReference type="Gene3D" id="2.20.70.10">
    <property type="match status" value="1"/>
</dbReference>
<reference evidence="3" key="1">
    <citation type="submission" date="2015-01" db="EMBL/GenBank/DDBJ databases">
        <title>Transcriptome Assembly of Fopius arisanus.</title>
        <authorList>
            <person name="Geib S."/>
        </authorList>
    </citation>
    <scope>NUCLEOTIDE SEQUENCE</scope>
</reference>
<feature type="compositionally biased region" description="Polar residues" evidence="1">
    <location>
        <begin position="108"/>
        <end position="117"/>
    </location>
</feature>
<protein>
    <submittedName>
        <fullName evidence="3">FtsK_1 protein</fullName>
    </submittedName>
</protein>
<feature type="compositionally biased region" description="Basic and acidic residues" evidence="1">
    <location>
        <begin position="205"/>
        <end position="219"/>
    </location>
</feature>
<proteinExistence type="predicted"/>
<feature type="non-terminal residue" evidence="3">
    <location>
        <position position="1"/>
    </location>
</feature>
<evidence type="ECO:0000313" key="3">
    <source>
        <dbReference type="EMBL" id="JAG82643.1"/>
    </source>
</evidence>
<dbReference type="SUPFAM" id="SSF51045">
    <property type="entry name" value="WW domain"/>
    <property type="match status" value="1"/>
</dbReference>
<feature type="region of interest" description="Disordered" evidence="1">
    <location>
        <begin position="169"/>
        <end position="219"/>
    </location>
</feature>
<dbReference type="InterPro" id="IPR036020">
    <property type="entry name" value="WW_dom_sf"/>
</dbReference>
<evidence type="ECO:0000259" key="2">
    <source>
        <dbReference type="PROSITE" id="PS50020"/>
    </source>
</evidence>
<feature type="compositionally biased region" description="Basic and acidic residues" evidence="1">
    <location>
        <begin position="186"/>
        <end position="198"/>
    </location>
</feature>
<dbReference type="EMBL" id="GBYB01012876">
    <property type="protein sequence ID" value="JAG82643.1"/>
    <property type="molecule type" value="Transcribed_RNA"/>
</dbReference>
<dbReference type="AlphaFoldDB" id="A0A0C9RY69"/>
<gene>
    <name evidence="3" type="primary">ftsK_1</name>
    <name evidence="3" type="ORF">g.9644</name>
</gene>
<name>A0A0C9RY69_9HYME</name>
<feature type="domain" description="WW" evidence="2">
    <location>
        <begin position="50"/>
        <end position="80"/>
    </location>
</feature>
<organism evidence="3">
    <name type="scientific">Fopius arisanus</name>
    <dbReference type="NCBI Taxonomy" id="64838"/>
    <lineage>
        <taxon>Eukaryota</taxon>
        <taxon>Metazoa</taxon>
        <taxon>Ecdysozoa</taxon>
        <taxon>Arthropoda</taxon>
        <taxon>Hexapoda</taxon>
        <taxon>Insecta</taxon>
        <taxon>Pterygota</taxon>
        <taxon>Neoptera</taxon>
        <taxon>Endopterygota</taxon>
        <taxon>Hymenoptera</taxon>
        <taxon>Apocrita</taxon>
        <taxon>Ichneumonoidea</taxon>
        <taxon>Braconidae</taxon>
        <taxon>Opiinae</taxon>
        <taxon>Fopius</taxon>
    </lineage>
</organism>
<evidence type="ECO:0000256" key="1">
    <source>
        <dbReference type="SAM" id="MobiDB-lite"/>
    </source>
</evidence>
<sequence>IGARLKCKYSIAGELLGNCWDPVKSVEFHAMASLSSNFPSFGEPMGDTHGWIQCFSKKYPGVPYFFNLRTSGTTWIRPLGGSVCIPIFTRNKESVESSPSVRKWKSPGWNSPTMISSSEEENDDEMRDQWKINSTQSNCARKDWKSGLPRHLWNSDGNWKGSGGAYEVHSKDNVLENSLEDSGTDGEDKANDSTENHRHPPKPQENQRIKEIVLDSILK</sequence>
<feature type="region of interest" description="Disordered" evidence="1">
    <location>
        <begin position="99"/>
        <end position="126"/>
    </location>
</feature>
<accession>A0A0C9RY69</accession>
<dbReference type="InterPro" id="IPR001202">
    <property type="entry name" value="WW_dom"/>
</dbReference>